<accession>A0A1Z5T681</accession>
<dbReference type="VEuPathDB" id="FungiDB:BTJ68_08354"/>
<dbReference type="InterPro" id="IPR011333">
    <property type="entry name" value="SKP1/BTB/POZ_sf"/>
</dbReference>
<dbReference type="STRING" id="1157616.A0A1Z5T681"/>
<dbReference type="InParanoid" id="A0A1Z5T681"/>
<keyword evidence="3" id="KW-1185">Reference proteome</keyword>
<evidence type="ECO:0000313" key="3">
    <source>
        <dbReference type="Proteomes" id="UP000194280"/>
    </source>
</evidence>
<dbReference type="AlphaFoldDB" id="A0A1Z5T681"/>
<feature type="region of interest" description="Disordered" evidence="1">
    <location>
        <begin position="195"/>
        <end position="259"/>
    </location>
</feature>
<gene>
    <name evidence="2" type="ORF">BTJ68_08354</name>
</gene>
<evidence type="ECO:0000313" key="2">
    <source>
        <dbReference type="EMBL" id="OTA31351.1"/>
    </source>
</evidence>
<dbReference type="Gene3D" id="3.30.710.10">
    <property type="entry name" value="Potassium Channel Kv1.1, Chain A"/>
    <property type="match status" value="1"/>
</dbReference>
<protein>
    <submittedName>
        <fullName evidence="2">Uncharacterized protein</fullName>
    </submittedName>
</protein>
<dbReference type="EMBL" id="MUNK01000116">
    <property type="protein sequence ID" value="OTA31351.1"/>
    <property type="molecule type" value="Genomic_DNA"/>
</dbReference>
<name>A0A1Z5T681_HORWE</name>
<comment type="caution">
    <text evidence="2">The sequence shown here is derived from an EMBL/GenBank/DDBJ whole genome shotgun (WGS) entry which is preliminary data.</text>
</comment>
<dbReference type="OrthoDB" id="194443at2759"/>
<sequence length="282" mass="31178">MSSVASRLSSWFKDDTLVTILLTDDGTKYTLSKKTVCSISDYFAKALDGDFREAHERTLKLPDCSEETFDAVLWFHMNSSLPWDIESGDQAQLLLVNLWIFGDIYLLPRLKKETFTAASEMLERRRPCPGILAEVFARCAEDSPLRALVIEKATSCIARRAYSSRERAELAEIEEFSEIMAEGVAVEKSSRAIASTVAQERSSNSPSPTNTRAPDRIHIESTAPKITTTVPPTSMPTSTSVQAGPSALNPAASADAELQAKREKFQKAIARNLLIQKQECGR</sequence>
<dbReference type="PANTHER" id="PTHR47843:SF2">
    <property type="entry name" value="BTB DOMAIN-CONTAINING PROTEIN"/>
    <property type="match status" value="1"/>
</dbReference>
<feature type="compositionally biased region" description="Low complexity" evidence="1">
    <location>
        <begin position="227"/>
        <end position="241"/>
    </location>
</feature>
<dbReference type="SUPFAM" id="SSF54695">
    <property type="entry name" value="POZ domain"/>
    <property type="match status" value="1"/>
</dbReference>
<organism evidence="2 3">
    <name type="scientific">Hortaea werneckii EXF-2000</name>
    <dbReference type="NCBI Taxonomy" id="1157616"/>
    <lineage>
        <taxon>Eukaryota</taxon>
        <taxon>Fungi</taxon>
        <taxon>Dikarya</taxon>
        <taxon>Ascomycota</taxon>
        <taxon>Pezizomycotina</taxon>
        <taxon>Dothideomycetes</taxon>
        <taxon>Dothideomycetidae</taxon>
        <taxon>Mycosphaerellales</taxon>
        <taxon>Teratosphaeriaceae</taxon>
        <taxon>Hortaea</taxon>
    </lineage>
</organism>
<dbReference type="Proteomes" id="UP000194280">
    <property type="component" value="Unassembled WGS sequence"/>
</dbReference>
<evidence type="ECO:0000256" key="1">
    <source>
        <dbReference type="SAM" id="MobiDB-lite"/>
    </source>
</evidence>
<proteinExistence type="predicted"/>
<dbReference type="PANTHER" id="PTHR47843">
    <property type="entry name" value="BTB DOMAIN-CONTAINING PROTEIN-RELATED"/>
    <property type="match status" value="1"/>
</dbReference>
<feature type="compositionally biased region" description="Polar residues" evidence="1">
    <location>
        <begin position="195"/>
        <end position="212"/>
    </location>
</feature>
<reference evidence="2 3" key="1">
    <citation type="submission" date="2017-01" db="EMBL/GenBank/DDBJ databases">
        <title>The recent genome duplication of the halophilic yeast Hortaea werneckii: insights from long-read sequencing.</title>
        <authorList>
            <person name="Sinha S."/>
            <person name="Flibotte S."/>
            <person name="Neira M."/>
            <person name="Lenassi M."/>
            <person name="Gostincar C."/>
            <person name="Stajich J.E."/>
            <person name="Nislow C.E."/>
        </authorList>
    </citation>
    <scope>NUCLEOTIDE SEQUENCE [LARGE SCALE GENOMIC DNA]</scope>
    <source>
        <strain evidence="2 3">EXF-2000</strain>
    </source>
</reference>